<organism evidence="3 4">
    <name type="scientific">Conexivisphaera calida</name>
    <dbReference type="NCBI Taxonomy" id="1874277"/>
    <lineage>
        <taxon>Archaea</taxon>
        <taxon>Nitrososphaerota</taxon>
        <taxon>Conexivisphaeria</taxon>
        <taxon>Conexivisphaerales</taxon>
        <taxon>Conexivisphaeraceae</taxon>
        <taxon>Conexivisphaera</taxon>
    </lineage>
</organism>
<feature type="domain" description="HTH marR-type" evidence="2">
    <location>
        <begin position="32"/>
        <end position="80"/>
    </location>
</feature>
<dbReference type="GeneID" id="55584159"/>
<dbReference type="InterPro" id="IPR011991">
    <property type="entry name" value="ArsR-like_HTH"/>
</dbReference>
<feature type="domain" description="S-layer protein outer" evidence="1">
    <location>
        <begin position="176"/>
        <end position="271"/>
    </location>
</feature>
<dbReference type="InterPro" id="IPR000835">
    <property type="entry name" value="HTH_MarR-typ"/>
</dbReference>
<evidence type="ECO:0000259" key="1">
    <source>
        <dbReference type="Pfam" id="PF05124"/>
    </source>
</evidence>
<dbReference type="CDD" id="cd00090">
    <property type="entry name" value="HTH_ARSR"/>
    <property type="match status" value="1"/>
</dbReference>
<evidence type="ECO:0000313" key="3">
    <source>
        <dbReference type="EMBL" id="BBE41732.1"/>
    </source>
</evidence>
<protein>
    <recommendedName>
        <fullName evidence="5">HTH arsR-type domain-containing protein</fullName>
    </recommendedName>
</protein>
<dbReference type="InterPro" id="IPR022651">
    <property type="entry name" value="S_layer_C"/>
</dbReference>
<dbReference type="RefSeq" id="WP_174448041.1">
    <property type="nucleotide sequence ID" value="NZ_AP018732.1"/>
</dbReference>
<dbReference type="InterPro" id="IPR036390">
    <property type="entry name" value="WH_DNA-bd_sf"/>
</dbReference>
<reference evidence="3 4" key="1">
    <citation type="journal article" date="2019" name="ISME J.">
        <title>Isolation and characterization of a thermophilic sulfur- and iron-reducing thaumarchaeote from a terrestrial acidic hot spring.</title>
        <authorList>
            <person name="Kato S."/>
            <person name="Itoh T."/>
            <person name="Yuki M."/>
            <person name="Nagamori M."/>
            <person name="Ohnishi M."/>
            <person name="Uematsu K."/>
            <person name="Suzuki K."/>
            <person name="Takashina T."/>
            <person name="Ohkuma M."/>
        </authorList>
    </citation>
    <scope>NUCLEOTIDE SEQUENCE [LARGE SCALE GENOMIC DNA]</scope>
    <source>
        <strain evidence="3 4">NAS-02</strain>
    </source>
</reference>
<dbReference type="InterPro" id="IPR036388">
    <property type="entry name" value="WH-like_DNA-bd_sf"/>
</dbReference>
<dbReference type="KEGG" id="ccai:NAS2_0341"/>
<dbReference type="AlphaFoldDB" id="A0A4P2VD37"/>
<evidence type="ECO:0008006" key="5">
    <source>
        <dbReference type="Google" id="ProtNLM"/>
    </source>
</evidence>
<dbReference type="EMBL" id="AP018732">
    <property type="protein sequence ID" value="BBE41732.1"/>
    <property type="molecule type" value="Genomic_DNA"/>
</dbReference>
<dbReference type="Gene3D" id="1.10.10.10">
    <property type="entry name" value="Winged helix-like DNA-binding domain superfamily/Winged helix DNA-binding domain"/>
    <property type="match status" value="1"/>
</dbReference>
<gene>
    <name evidence="3" type="ORF">NAS2_0341</name>
</gene>
<keyword evidence="4" id="KW-1185">Reference proteome</keyword>
<evidence type="ECO:0000313" key="4">
    <source>
        <dbReference type="Proteomes" id="UP000509448"/>
    </source>
</evidence>
<accession>A0A4P2VD37</accession>
<name>A0A4P2VD37_9ARCH</name>
<dbReference type="Proteomes" id="UP000509448">
    <property type="component" value="Chromosome"/>
</dbReference>
<proteinExistence type="predicted"/>
<dbReference type="Pfam" id="PF05124">
    <property type="entry name" value="S_layer_C"/>
    <property type="match status" value="1"/>
</dbReference>
<dbReference type="SUPFAM" id="SSF46785">
    <property type="entry name" value="Winged helix' DNA-binding domain"/>
    <property type="match status" value="1"/>
</dbReference>
<sequence length="317" mass="34297">MPARDGVLDVDGDLRRVAVFGPVDGPPAVGAQALRILGMLGGKPMYPREIARELGVEEQVVYYYVRRLESLGLVRRVGSVRVRGAVAHVYGASYDGYAQLFSESAPRERGRSMQVPHRLLSFFYEFVRGGVLDAVFVVGSPEPHGPFRAAARDGHYAVQLALALGSVASPPASFAVKLDVDVRAERSYDANMIVVGGPGTNMVASELNGHLPVRFNEENYWRGLVDDEGRTFDQPTDALIAKLPSPFSPGKYVVLVAGVRHVGTKSAVLALSTDHERVLGNYAGVPFAVVVRGYDVDGDGKVDHVEPLRYYSSPGFV</sequence>
<dbReference type="Pfam" id="PF12802">
    <property type="entry name" value="MarR_2"/>
    <property type="match status" value="1"/>
</dbReference>
<dbReference type="OrthoDB" id="148350at2157"/>
<dbReference type="GO" id="GO:0003700">
    <property type="term" value="F:DNA-binding transcription factor activity"/>
    <property type="evidence" value="ECO:0007669"/>
    <property type="project" value="InterPro"/>
</dbReference>
<evidence type="ECO:0000259" key="2">
    <source>
        <dbReference type="Pfam" id="PF12802"/>
    </source>
</evidence>